<comment type="subcellular location">
    <subcellularLocation>
        <location evidence="8">Mitochondrion</location>
    </subcellularLocation>
</comment>
<keyword evidence="3 8" id="KW-0436">Ligase</keyword>
<dbReference type="FunFam" id="3.40.50.261:FF:000001">
    <property type="entry name" value="Succinate--CoA ligase [ADP-forming] subunit beta"/>
    <property type="match status" value="1"/>
</dbReference>
<dbReference type="Gene3D" id="3.30.1490.20">
    <property type="entry name" value="ATP-grasp fold, A domain"/>
    <property type="match status" value="1"/>
</dbReference>
<evidence type="ECO:0000259" key="10">
    <source>
        <dbReference type="Pfam" id="PF00549"/>
    </source>
</evidence>
<name>A0ABD3PHB6_9STRA</name>
<feature type="binding site" evidence="8">
    <location>
        <position position="98"/>
    </location>
    <ligand>
        <name>ATP</name>
        <dbReference type="ChEBI" id="CHEBI:30616"/>
    </ligand>
</feature>
<evidence type="ECO:0000256" key="7">
    <source>
        <dbReference type="ARBA" id="ARBA00063570"/>
    </source>
</evidence>
<dbReference type="InterPro" id="IPR005809">
    <property type="entry name" value="Succ_CoA_ligase-like_bsu"/>
</dbReference>
<reference evidence="12 13" key="1">
    <citation type="journal article" date="2020" name="G3 (Bethesda)">
        <title>Improved Reference Genome for Cyclotella cryptica CCMP332, a Model for Cell Wall Morphogenesis, Salinity Adaptation, and Lipid Production in Diatoms (Bacillariophyta).</title>
        <authorList>
            <person name="Roberts W.R."/>
            <person name="Downey K.M."/>
            <person name="Ruck E.C."/>
            <person name="Traller J.C."/>
            <person name="Alverson A.J."/>
        </authorList>
    </citation>
    <scope>NUCLEOTIDE SEQUENCE [LARGE SCALE GENOMIC DNA]</scope>
    <source>
        <strain evidence="12 13">CCMP332</strain>
    </source>
</reference>
<dbReference type="PANTHER" id="PTHR11815">
    <property type="entry name" value="SUCCINYL-COA SYNTHETASE BETA CHAIN"/>
    <property type="match status" value="1"/>
</dbReference>
<comment type="cofactor">
    <cofactor evidence="8">
        <name>Mg(2+)</name>
        <dbReference type="ChEBI" id="CHEBI:18420"/>
    </cofactor>
    <text evidence="8">Binds 1 Mg(2+) ion per subunit.</text>
</comment>
<dbReference type="PIRSF" id="PIRSF001554">
    <property type="entry name" value="SucCS_beta"/>
    <property type="match status" value="1"/>
</dbReference>
<dbReference type="GO" id="GO:0000287">
    <property type="term" value="F:magnesium ion binding"/>
    <property type="evidence" value="ECO:0007669"/>
    <property type="project" value="UniProtKB-UniRule"/>
</dbReference>
<proteinExistence type="inferred from homology"/>
<dbReference type="PANTHER" id="PTHR11815:SF10">
    <property type="entry name" value="SUCCINATE--COA LIGASE [GDP-FORMING] SUBUNIT BETA, MITOCHONDRIAL"/>
    <property type="match status" value="1"/>
</dbReference>
<comment type="catalytic activity">
    <reaction evidence="8">
        <text>succinate + ATP + CoA = succinyl-CoA + ADP + phosphate</text>
        <dbReference type="Rhea" id="RHEA:17661"/>
        <dbReference type="ChEBI" id="CHEBI:30031"/>
        <dbReference type="ChEBI" id="CHEBI:30616"/>
        <dbReference type="ChEBI" id="CHEBI:43474"/>
        <dbReference type="ChEBI" id="CHEBI:57287"/>
        <dbReference type="ChEBI" id="CHEBI:57292"/>
        <dbReference type="ChEBI" id="CHEBI:456216"/>
        <dbReference type="EC" id="6.2.1.5"/>
    </reaction>
</comment>
<dbReference type="GO" id="GO:0005524">
    <property type="term" value="F:ATP binding"/>
    <property type="evidence" value="ECO:0007669"/>
    <property type="project" value="UniProtKB-UniRule"/>
</dbReference>
<dbReference type="EMBL" id="JABMIG020000181">
    <property type="protein sequence ID" value="KAL3787121.1"/>
    <property type="molecule type" value="Genomic_DNA"/>
</dbReference>
<dbReference type="PROSITE" id="PS01217">
    <property type="entry name" value="SUCCINYL_COA_LIG_3"/>
    <property type="match status" value="1"/>
</dbReference>
<evidence type="ECO:0000256" key="2">
    <source>
        <dbReference type="ARBA" id="ARBA00022532"/>
    </source>
</evidence>
<comment type="caution">
    <text evidence="12">The sequence shown here is derived from an EMBL/GenBank/DDBJ whole genome shotgun (WGS) entry which is preliminary data.</text>
</comment>
<feature type="binding site" evidence="8">
    <location>
        <begin position="386"/>
        <end position="388"/>
    </location>
    <ligand>
        <name>substrate</name>
        <note>ligand shared with subunit alpha</note>
    </ligand>
</feature>
<keyword evidence="2 8" id="KW-0816">Tricarboxylic acid cycle</keyword>
<sequence>MIGFSSSTSSGTFDMLSSVAAFLRNATASQGSSRRLAAPACGAVRCLNVHEYISMEIMNQHGITTPRGFVAKTPEEAEHIFTTMMNKPGQPLKDVVIKAQVLSGGRGLGTFKNGFKGGVHMVTRPGQALEMASKMLGQELVTKQAPNGILCQKVFLMERMYMRNEMYLSILMDRKSGGPMLVGSPRGGTSIEDVAHSNPELIFTEPIDITVGLQPEAVERMATNIGLEPESEPHKKAVTLINNLYDMFLGCDCTQVEVNPLAETSSCISPEGEVVVCDAKVNFDDNAEFRQQSIFERRDFSQEDPREVEASKYGLNYIGLDGNIGCMVNGAGLAMSTMDIIQLKGGSPANFLDVGGGASEKQVQKAFELLNSDDKVAVILVNIFGGIMRCDVIANGIISAAQEIGIKKPLVIRLQGTNVDAARKLIEGCGFRMILAEDLEDAAEKAVGVAEIVRQARNIKVGLQFEGLGL</sequence>
<keyword evidence="8" id="KW-0496">Mitochondrion</keyword>
<dbReference type="InterPro" id="IPR016102">
    <property type="entry name" value="Succinyl-CoA_synth-like"/>
</dbReference>
<dbReference type="Proteomes" id="UP001516023">
    <property type="component" value="Unassembled WGS sequence"/>
</dbReference>
<dbReference type="NCBIfam" id="NF001913">
    <property type="entry name" value="PRK00696.1"/>
    <property type="match status" value="1"/>
</dbReference>
<feature type="domain" description="ATP-citrate synthase/succinyl-CoA ligase C-terminal" evidence="10">
    <location>
        <begin position="327"/>
        <end position="447"/>
    </location>
</feature>
<evidence type="ECO:0000256" key="5">
    <source>
        <dbReference type="ARBA" id="ARBA00022741"/>
    </source>
</evidence>
<dbReference type="NCBIfam" id="TIGR01016">
    <property type="entry name" value="sucCoAbeta"/>
    <property type="match status" value="1"/>
</dbReference>
<comment type="similarity">
    <text evidence="8 9">Belongs to the succinate/malate CoA ligase beta subunit family.</text>
</comment>
<dbReference type="InterPro" id="IPR005811">
    <property type="entry name" value="SUCC_ACL_C"/>
</dbReference>
<organism evidence="12 13">
    <name type="scientific">Cyclotella cryptica</name>
    <dbReference type="NCBI Taxonomy" id="29204"/>
    <lineage>
        <taxon>Eukaryota</taxon>
        <taxon>Sar</taxon>
        <taxon>Stramenopiles</taxon>
        <taxon>Ochrophyta</taxon>
        <taxon>Bacillariophyta</taxon>
        <taxon>Coscinodiscophyceae</taxon>
        <taxon>Thalassiosirophycidae</taxon>
        <taxon>Stephanodiscales</taxon>
        <taxon>Stephanodiscaceae</taxon>
        <taxon>Cyclotella</taxon>
    </lineage>
</organism>
<comment type="function">
    <text evidence="8">Succinyl-CoA synthetase functions in the citric acid cycle (TCA), coupling the hydrolysis of succinyl-CoA to the synthesis of ATP and thus represents the only step of substrate-level phosphorylation in the TCA. The beta subunit provides nucleotide specificity of the enzyme and binds the substrate succinate, while the binding sites for coenzyme A and phosphate are found in the alpha subunit.</text>
</comment>
<dbReference type="InterPro" id="IPR013650">
    <property type="entry name" value="ATP-grasp_succ-CoA_synth-type"/>
</dbReference>
<dbReference type="GO" id="GO:0006099">
    <property type="term" value="P:tricarboxylic acid cycle"/>
    <property type="evidence" value="ECO:0007669"/>
    <property type="project" value="UniProtKB-UniRule"/>
</dbReference>
<dbReference type="EC" id="6.2.1.5" evidence="8"/>
<dbReference type="Gene3D" id="3.40.50.261">
    <property type="entry name" value="Succinyl-CoA synthetase domains"/>
    <property type="match status" value="1"/>
</dbReference>
<dbReference type="InterPro" id="IPR017866">
    <property type="entry name" value="Succ-CoA_synthase_bsu_CS"/>
</dbReference>
<feature type="binding site" evidence="8">
    <location>
        <position position="165"/>
    </location>
    <ligand>
        <name>ATP</name>
        <dbReference type="ChEBI" id="CHEBI:30616"/>
    </ligand>
</feature>
<accession>A0ABD3PHB6</accession>
<dbReference type="HAMAP" id="MF_00558">
    <property type="entry name" value="Succ_CoA_beta"/>
    <property type="match status" value="1"/>
</dbReference>
<evidence type="ECO:0000256" key="8">
    <source>
        <dbReference type="HAMAP-Rule" id="MF_03219"/>
    </source>
</evidence>
<dbReference type="Pfam" id="PF08442">
    <property type="entry name" value="ATP-grasp_2"/>
    <property type="match status" value="1"/>
</dbReference>
<feature type="domain" description="ATP-grasp fold succinyl-CoA synthetase-type" evidence="11">
    <location>
        <begin position="48"/>
        <end position="262"/>
    </location>
</feature>
<dbReference type="GO" id="GO:0004775">
    <property type="term" value="F:succinate-CoA ligase (ADP-forming) activity"/>
    <property type="evidence" value="ECO:0007669"/>
    <property type="project" value="UniProtKB-UniRule"/>
</dbReference>
<keyword evidence="6 8" id="KW-0460">Magnesium</keyword>
<evidence type="ECO:0000256" key="1">
    <source>
        <dbReference type="ARBA" id="ARBA00005064"/>
    </source>
</evidence>
<evidence type="ECO:0000256" key="6">
    <source>
        <dbReference type="ARBA" id="ARBA00022842"/>
    </source>
</evidence>
<dbReference type="SUPFAM" id="SSF56059">
    <property type="entry name" value="Glutathione synthetase ATP-binding domain-like"/>
    <property type="match status" value="1"/>
</dbReference>
<comment type="pathway">
    <text evidence="1 8">Carbohydrate metabolism; tricarboxylic acid cycle; succinate from succinyl-CoA (ligase route): step 1/1.</text>
</comment>
<dbReference type="FunFam" id="3.30.1490.20:FF:000004">
    <property type="entry name" value="Succinate--CoA ligase [ADP-forming] subunit beta, mitochondrial"/>
    <property type="match status" value="1"/>
</dbReference>
<dbReference type="FunFam" id="3.30.470.20:FF:000002">
    <property type="entry name" value="Succinate--CoA ligase [ADP-forming] subunit beta"/>
    <property type="match status" value="1"/>
</dbReference>
<evidence type="ECO:0000259" key="11">
    <source>
        <dbReference type="Pfam" id="PF08442"/>
    </source>
</evidence>
<dbReference type="AlphaFoldDB" id="A0ABD3PHB6"/>
<feature type="binding site" evidence="8">
    <location>
        <begin position="105"/>
        <end position="107"/>
    </location>
    <ligand>
        <name>ATP</name>
        <dbReference type="ChEBI" id="CHEBI:30616"/>
    </ligand>
</feature>
<dbReference type="InterPro" id="IPR013815">
    <property type="entry name" value="ATP_grasp_subdomain_1"/>
</dbReference>
<dbReference type="Gene3D" id="3.30.470.20">
    <property type="entry name" value="ATP-grasp fold, B domain"/>
    <property type="match status" value="1"/>
</dbReference>
<evidence type="ECO:0000313" key="13">
    <source>
        <dbReference type="Proteomes" id="UP001516023"/>
    </source>
</evidence>
<evidence type="ECO:0000256" key="3">
    <source>
        <dbReference type="ARBA" id="ARBA00022598"/>
    </source>
</evidence>
<keyword evidence="13" id="KW-1185">Reference proteome</keyword>
<dbReference type="Pfam" id="PF00549">
    <property type="entry name" value="Ligase_CoA"/>
    <property type="match status" value="1"/>
</dbReference>
<keyword evidence="5 8" id="KW-0547">Nucleotide-binding</keyword>
<evidence type="ECO:0000313" key="12">
    <source>
        <dbReference type="EMBL" id="KAL3787121.1"/>
    </source>
</evidence>
<gene>
    <name evidence="12" type="ORF">HJC23_013102</name>
</gene>
<feature type="binding site" evidence="8">
    <location>
        <position position="329"/>
    </location>
    <ligand>
        <name>substrate</name>
        <note>ligand shared with subunit alpha</note>
    </ligand>
</feature>
<feature type="binding site" evidence="8">
    <location>
        <position position="259"/>
    </location>
    <ligand>
        <name>Mg(2+)</name>
        <dbReference type="ChEBI" id="CHEBI:18420"/>
    </ligand>
</feature>
<protein>
    <recommendedName>
        <fullName evidence="8">Succinate--CoA ligase [ADP-forming] subunit beta, mitochondrial</fullName>
        <ecNumber evidence="8">6.2.1.5</ecNumber>
    </recommendedName>
    <alternativeName>
        <fullName evidence="8">Succinyl-CoA synthetase beta chain</fullName>
        <shortName evidence="8">SCS-beta</shortName>
    </alternativeName>
</protein>
<dbReference type="SUPFAM" id="SSF52210">
    <property type="entry name" value="Succinyl-CoA synthetase domains"/>
    <property type="match status" value="1"/>
</dbReference>
<feature type="binding site" evidence="8">
    <location>
        <position position="278"/>
    </location>
    <ligand>
        <name>Mg(2+)</name>
        <dbReference type="ChEBI" id="CHEBI:18420"/>
    </ligand>
</feature>
<evidence type="ECO:0000256" key="9">
    <source>
        <dbReference type="RuleBase" id="RU361258"/>
    </source>
</evidence>
<dbReference type="GO" id="GO:0005739">
    <property type="term" value="C:mitochondrion"/>
    <property type="evidence" value="ECO:0007669"/>
    <property type="project" value="UniProtKB-SubCell"/>
</dbReference>
<comment type="subunit">
    <text evidence="7">Heterodimer of an alpha and a beta subunit. The beta subunit determines specificity for GTP.</text>
</comment>
<keyword evidence="4 8" id="KW-0479">Metal-binding</keyword>
<evidence type="ECO:0000256" key="4">
    <source>
        <dbReference type="ARBA" id="ARBA00022723"/>
    </source>
</evidence>
<keyword evidence="8" id="KW-0067">ATP-binding</keyword>